<keyword evidence="5" id="KW-0805">Transcription regulation</keyword>
<dbReference type="PROSITE" id="PS51141">
    <property type="entry name" value="ZF_SBP"/>
    <property type="match status" value="1"/>
</dbReference>
<feature type="compositionally biased region" description="Pro residues" evidence="10">
    <location>
        <begin position="83"/>
        <end position="95"/>
    </location>
</feature>
<dbReference type="SUPFAM" id="SSF103612">
    <property type="entry name" value="SBT domain"/>
    <property type="match status" value="1"/>
</dbReference>
<evidence type="ECO:0000256" key="8">
    <source>
        <dbReference type="ARBA" id="ARBA00023242"/>
    </source>
</evidence>
<dbReference type="PANTHER" id="PTHR31251">
    <property type="entry name" value="SQUAMOSA PROMOTER-BINDING-LIKE PROTEIN 4"/>
    <property type="match status" value="1"/>
</dbReference>
<evidence type="ECO:0000256" key="10">
    <source>
        <dbReference type="SAM" id="MobiDB-lite"/>
    </source>
</evidence>
<feature type="domain" description="SBP-type" evidence="11">
    <location>
        <begin position="85"/>
        <end position="163"/>
    </location>
</feature>
<evidence type="ECO:0000256" key="5">
    <source>
        <dbReference type="ARBA" id="ARBA00023015"/>
    </source>
</evidence>
<keyword evidence="13" id="KW-1185">Reference proteome</keyword>
<keyword evidence="3 9" id="KW-0863">Zinc-finger</keyword>
<keyword evidence="7" id="KW-0804">Transcription</keyword>
<evidence type="ECO:0000256" key="3">
    <source>
        <dbReference type="ARBA" id="ARBA00022771"/>
    </source>
</evidence>
<evidence type="ECO:0000313" key="13">
    <source>
        <dbReference type="Proteomes" id="UP000006591"/>
    </source>
</evidence>
<reference evidence="12" key="1">
    <citation type="submission" date="2015-04" db="UniProtKB">
        <authorList>
            <consortium name="EnsemblPlants"/>
        </authorList>
    </citation>
    <scope>IDENTIFICATION</scope>
    <source>
        <strain evidence="12">SL10</strain>
    </source>
</reference>
<dbReference type="STRING" id="4536.A0A0E0J262"/>
<feature type="region of interest" description="Disordered" evidence="10">
    <location>
        <begin position="28"/>
        <end position="47"/>
    </location>
</feature>
<name>A0A0E0J262_ORYNI</name>
<dbReference type="InterPro" id="IPR036893">
    <property type="entry name" value="SBP_sf"/>
</dbReference>
<protein>
    <recommendedName>
        <fullName evidence="11">SBP-type domain-containing protein</fullName>
    </recommendedName>
</protein>
<organism evidence="12">
    <name type="scientific">Oryza nivara</name>
    <name type="common">Indian wild rice</name>
    <name type="synonym">Oryza sativa f. spontanea</name>
    <dbReference type="NCBI Taxonomy" id="4536"/>
    <lineage>
        <taxon>Eukaryota</taxon>
        <taxon>Viridiplantae</taxon>
        <taxon>Streptophyta</taxon>
        <taxon>Embryophyta</taxon>
        <taxon>Tracheophyta</taxon>
        <taxon>Spermatophyta</taxon>
        <taxon>Magnoliopsida</taxon>
        <taxon>Liliopsida</taxon>
        <taxon>Poales</taxon>
        <taxon>Poaceae</taxon>
        <taxon>BOP clade</taxon>
        <taxon>Oryzoideae</taxon>
        <taxon>Oryzeae</taxon>
        <taxon>Oryzinae</taxon>
        <taxon>Oryza</taxon>
    </lineage>
</organism>
<dbReference type="InterPro" id="IPR044817">
    <property type="entry name" value="SBP-like"/>
</dbReference>
<dbReference type="GO" id="GO:0008270">
    <property type="term" value="F:zinc ion binding"/>
    <property type="evidence" value="ECO:0007669"/>
    <property type="project" value="UniProtKB-KW"/>
</dbReference>
<evidence type="ECO:0000256" key="1">
    <source>
        <dbReference type="ARBA" id="ARBA00004123"/>
    </source>
</evidence>
<dbReference type="Gramene" id="ONIVA11G13750.2">
    <property type="protein sequence ID" value="ONIVA11G13750.2"/>
    <property type="gene ID" value="ONIVA11G13750"/>
</dbReference>
<comment type="subcellular location">
    <subcellularLocation>
        <location evidence="1">Nucleus</location>
    </subcellularLocation>
</comment>
<dbReference type="OMA" id="FPIADQN"/>
<evidence type="ECO:0000256" key="7">
    <source>
        <dbReference type="ARBA" id="ARBA00023163"/>
    </source>
</evidence>
<keyword evidence="4" id="KW-0862">Zinc</keyword>
<dbReference type="GO" id="GO:0003677">
    <property type="term" value="F:DNA binding"/>
    <property type="evidence" value="ECO:0007669"/>
    <property type="project" value="UniProtKB-KW"/>
</dbReference>
<dbReference type="Pfam" id="PF03110">
    <property type="entry name" value="SBP"/>
    <property type="match status" value="1"/>
</dbReference>
<evidence type="ECO:0000259" key="11">
    <source>
        <dbReference type="PROSITE" id="PS51141"/>
    </source>
</evidence>
<dbReference type="Proteomes" id="UP000006591">
    <property type="component" value="Chromosome 11"/>
</dbReference>
<reference evidence="12" key="2">
    <citation type="submission" date="2018-04" db="EMBL/GenBank/DDBJ databases">
        <title>OnivRS2 (Oryza nivara Reference Sequence Version 2).</title>
        <authorList>
            <person name="Zhang J."/>
            <person name="Kudrna D."/>
            <person name="Lee S."/>
            <person name="Talag J."/>
            <person name="Rajasekar S."/>
            <person name="Welchert J."/>
            <person name="Hsing Y.-I."/>
            <person name="Wing R.A."/>
        </authorList>
    </citation>
    <scope>NUCLEOTIDE SEQUENCE [LARGE SCALE GENOMIC DNA]</scope>
    <source>
        <strain evidence="12">SL10</strain>
    </source>
</reference>
<dbReference type="InterPro" id="IPR004333">
    <property type="entry name" value="SBP_dom"/>
</dbReference>
<evidence type="ECO:0000256" key="9">
    <source>
        <dbReference type="PROSITE-ProRule" id="PRU00470"/>
    </source>
</evidence>
<keyword evidence="6" id="KW-0238">DNA-binding</keyword>
<dbReference type="PANTHER" id="PTHR31251:SF186">
    <property type="entry name" value="SQUAMOSA PROMOTER-BINDING-LIKE PROTEIN 19-RELATED"/>
    <property type="match status" value="1"/>
</dbReference>
<evidence type="ECO:0000313" key="12">
    <source>
        <dbReference type="EnsemblPlants" id="ONIVA11G13750.2"/>
    </source>
</evidence>
<evidence type="ECO:0000256" key="6">
    <source>
        <dbReference type="ARBA" id="ARBA00023125"/>
    </source>
</evidence>
<dbReference type="eggNOG" id="ENOG502QRGA">
    <property type="taxonomic scope" value="Eukaryota"/>
</dbReference>
<feature type="region of interest" description="Disordered" evidence="10">
    <location>
        <begin position="69"/>
        <end position="109"/>
    </location>
</feature>
<sequence>MEWAAAATKAASWGMAVAAAAAAADDAGPTMLSFAGPSSSSSSPDAAAAAAAAAALHDFSVRARPAAAAPATRRALGRRVPVGPQPVPRLPPPPQGLRGPRQDAGGRRRRPGAALLPAMQPYRFSVHVLNMLRAIFHNLAEFDDGKKSCRKRLDGHNRRRRKPQHDALNPRSFLPYHQANQFSVYPQTFPIADQNADALMRPLDRHPPFSISFSGTFREPKQFPFMQDGGSGLGAARHDLLRPFSSPEDGANITTTRSACNGVPHGLDPECALSLLSSSLHPSPAAGISSATAPPQFAPSSFSRIAASSQAVTTAFASDGGSVAGDHVLVPAVTYEDPSQAMPFSWQV</sequence>
<accession>A0A0E0J262</accession>
<dbReference type="EnsemblPlants" id="ONIVA11G13750.2">
    <property type="protein sequence ID" value="ONIVA11G13750.2"/>
    <property type="gene ID" value="ONIVA11G13750"/>
</dbReference>
<keyword evidence="8" id="KW-0539">Nucleus</keyword>
<dbReference type="AlphaFoldDB" id="A0A0E0J262"/>
<feature type="compositionally biased region" description="Low complexity" evidence="10">
    <location>
        <begin position="69"/>
        <end position="82"/>
    </location>
</feature>
<evidence type="ECO:0000256" key="2">
    <source>
        <dbReference type="ARBA" id="ARBA00022723"/>
    </source>
</evidence>
<keyword evidence="2" id="KW-0479">Metal-binding</keyword>
<feature type="region of interest" description="Disordered" evidence="10">
    <location>
        <begin position="148"/>
        <end position="171"/>
    </location>
</feature>
<proteinExistence type="predicted"/>
<evidence type="ECO:0000256" key="4">
    <source>
        <dbReference type="ARBA" id="ARBA00022833"/>
    </source>
</evidence>
<dbReference type="GO" id="GO:0005634">
    <property type="term" value="C:nucleus"/>
    <property type="evidence" value="ECO:0007669"/>
    <property type="project" value="UniProtKB-SubCell"/>
</dbReference>